<dbReference type="PANTHER" id="PTHR24543">
    <property type="entry name" value="MULTICOPPER OXIDASE-RELATED"/>
    <property type="match status" value="1"/>
</dbReference>
<organism evidence="2">
    <name type="scientific">Guillardia theta (strain CCMP2712)</name>
    <name type="common">Cryptophyte</name>
    <dbReference type="NCBI Taxonomy" id="905079"/>
    <lineage>
        <taxon>Eukaryota</taxon>
        <taxon>Cryptophyceae</taxon>
        <taxon>Pyrenomonadales</taxon>
        <taxon>Geminigeraceae</taxon>
        <taxon>Guillardia</taxon>
    </lineage>
</organism>
<dbReference type="PaxDb" id="55529-EKX33786"/>
<dbReference type="HOGENOM" id="CLU_1848890_0_0_1"/>
<dbReference type="AlphaFoldDB" id="L1IC29"/>
<dbReference type="GeneID" id="17290531"/>
<evidence type="ECO:0000313" key="3">
    <source>
        <dbReference type="EnsemblProtists" id="EKX33786"/>
    </source>
</evidence>
<keyword evidence="4" id="KW-1185">Reference proteome</keyword>
<dbReference type="eggNOG" id="KOG2649">
    <property type="taxonomic scope" value="Eukaryota"/>
</dbReference>
<proteinExistence type="predicted"/>
<dbReference type="KEGG" id="gtt:GUITHDRAFT_81139"/>
<dbReference type="PROSITE" id="PS50022">
    <property type="entry name" value="FA58C_3"/>
    <property type="match status" value="1"/>
</dbReference>
<sequence>MQLDAGDVTSIAGIVTQGRPGQQRVKQFTVKYSIDGETWFDVECGRIFVGNNDADTRVISKFSAPVKAKYVRIFPLDWDNHPSMRAGLLVCDATITAGKPSKWTLRIFKANSAMANMPDVSTLTYVGQVEVCLNCAVRL</sequence>
<reference evidence="2 4" key="1">
    <citation type="journal article" date="2012" name="Nature">
        <title>Algal genomes reveal evolutionary mosaicism and the fate of nucleomorphs.</title>
        <authorList>
            <consortium name="DOE Joint Genome Institute"/>
            <person name="Curtis B.A."/>
            <person name="Tanifuji G."/>
            <person name="Burki F."/>
            <person name="Gruber A."/>
            <person name="Irimia M."/>
            <person name="Maruyama S."/>
            <person name="Arias M.C."/>
            <person name="Ball S.G."/>
            <person name="Gile G.H."/>
            <person name="Hirakawa Y."/>
            <person name="Hopkins J.F."/>
            <person name="Kuo A."/>
            <person name="Rensing S.A."/>
            <person name="Schmutz J."/>
            <person name="Symeonidi A."/>
            <person name="Elias M."/>
            <person name="Eveleigh R.J."/>
            <person name="Herman E.K."/>
            <person name="Klute M.J."/>
            <person name="Nakayama T."/>
            <person name="Obornik M."/>
            <person name="Reyes-Prieto A."/>
            <person name="Armbrust E.V."/>
            <person name="Aves S.J."/>
            <person name="Beiko R.G."/>
            <person name="Coutinho P."/>
            <person name="Dacks J.B."/>
            <person name="Durnford D.G."/>
            <person name="Fast N.M."/>
            <person name="Green B.R."/>
            <person name="Grisdale C.J."/>
            <person name="Hempel F."/>
            <person name="Henrissat B."/>
            <person name="Hoppner M.P."/>
            <person name="Ishida K."/>
            <person name="Kim E."/>
            <person name="Koreny L."/>
            <person name="Kroth P.G."/>
            <person name="Liu Y."/>
            <person name="Malik S.B."/>
            <person name="Maier U.G."/>
            <person name="McRose D."/>
            <person name="Mock T."/>
            <person name="Neilson J.A."/>
            <person name="Onodera N.T."/>
            <person name="Poole A.M."/>
            <person name="Pritham E.J."/>
            <person name="Richards T.A."/>
            <person name="Rocap G."/>
            <person name="Roy S.W."/>
            <person name="Sarai C."/>
            <person name="Schaack S."/>
            <person name="Shirato S."/>
            <person name="Slamovits C.H."/>
            <person name="Spencer D.F."/>
            <person name="Suzuki S."/>
            <person name="Worden A.Z."/>
            <person name="Zauner S."/>
            <person name="Barry K."/>
            <person name="Bell C."/>
            <person name="Bharti A.K."/>
            <person name="Crow J.A."/>
            <person name="Grimwood J."/>
            <person name="Kramer R."/>
            <person name="Lindquist E."/>
            <person name="Lucas S."/>
            <person name="Salamov A."/>
            <person name="McFadden G.I."/>
            <person name="Lane C.E."/>
            <person name="Keeling P.J."/>
            <person name="Gray M.W."/>
            <person name="Grigoriev I.V."/>
            <person name="Archibald J.M."/>
        </authorList>
    </citation>
    <scope>NUCLEOTIDE SEQUENCE</scope>
    <source>
        <strain evidence="2 4">CCMP2712</strain>
    </source>
</reference>
<evidence type="ECO:0000259" key="1">
    <source>
        <dbReference type="PROSITE" id="PS50022"/>
    </source>
</evidence>
<dbReference type="Pfam" id="PF00754">
    <property type="entry name" value="F5_F8_type_C"/>
    <property type="match status" value="1"/>
</dbReference>
<evidence type="ECO:0000313" key="4">
    <source>
        <dbReference type="Proteomes" id="UP000011087"/>
    </source>
</evidence>
<dbReference type="SUPFAM" id="SSF49785">
    <property type="entry name" value="Galactose-binding domain-like"/>
    <property type="match status" value="1"/>
</dbReference>
<accession>L1IC29</accession>
<gene>
    <name evidence="2" type="ORF">GUITHDRAFT_81139</name>
</gene>
<dbReference type="OrthoDB" id="6262482at2759"/>
<dbReference type="Proteomes" id="UP000011087">
    <property type="component" value="Unassembled WGS sequence"/>
</dbReference>
<reference evidence="4" key="2">
    <citation type="submission" date="2012-11" db="EMBL/GenBank/DDBJ databases">
        <authorList>
            <person name="Kuo A."/>
            <person name="Curtis B.A."/>
            <person name="Tanifuji G."/>
            <person name="Burki F."/>
            <person name="Gruber A."/>
            <person name="Irimia M."/>
            <person name="Maruyama S."/>
            <person name="Arias M.C."/>
            <person name="Ball S.G."/>
            <person name="Gile G.H."/>
            <person name="Hirakawa Y."/>
            <person name="Hopkins J.F."/>
            <person name="Rensing S.A."/>
            <person name="Schmutz J."/>
            <person name="Symeonidi A."/>
            <person name="Elias M."/>
            <person name="Eveleigh R.J."/>
            <person name="Herman E.K."/>
            <person name="Klute M.J."/>
            <person name="Nakayama T."/>
            <person name="Obornik M."/>
            <person name="Reyes-Prieto A."/>
            <person name="Armbrust E.V."/>
            <person name="Aves S.J."/>
            <person name="Beiko R.G."/>
            <person name="Coutinho P."/>
            <person name="Dacks J.B."/>
            <person name="Durnford D.G."/>
            <person name="Fast N.M."/>
            <person name="Green B.R."/>
            <person name="Grisdale C."/>
            <person name="Hempe F."/>
            <person name="Henrissat B."/>
            <person name="Hoppner M.P."/>
            <person name="Ishida K.-I."/>
            <person name="Kim E."/>
            <person name="Koreny L."/>
            <person name="Kroth P.G."/>
            <person name="Liu Y."/>
            <person name="Malik S.-B."/>
            <person name="Maier U.G."/>
            <person name="McRose D."/>
            <person name="Mock T."/>
            <person name="Neilson J.A."/>
            <person name="Onodera N.T."/>
            <person name="Poole A.M."/>
            <person name="Pritham E.J."/>
            <person name="Richards T.A."/>
            <person name="Rocap G."/>
            <person name="Roy S.W."/>
            <person name="Sarai C."/>
            <person name="Schaack S."/>
            <person name="Shirato S."/>
            <person name="Slamovits C.H."/>
            <person name="Spencer D.F."/>
            <person name="Suzuki S."/>
            <person name="Worden A.Z."/>
            <person name="Zauner S."/>
            <person name="Barry K."/>
            <person name="Bell C."/>
            <person name="Bharti A.K."/>
            <person name="Crow J.A."/>
            <person name="Grimwood J."/>
            <person name="Kramer R."/>
            <person name="Lindquist E."/>
            <person name="Lucas S."/>
            <person name="Salamov A."/>
            <person name="McFadden G.I."/>
            <person name="Lane C.E."/>
            <person name="Keeling P.J."/>
            <person name="Gray M.W."/>
            <person name="Grigoriev I.V."/>
            <person name="Archibald J.M."/>
        </authorList>
    </citation>
    <scope>NUCLEOTIDE SEQUENCE</scope>
    <source>
        <strain evidence="4">CCMP2712</strain>
    </source>
</reference>
<evidence type="ECO:0000313" key="2">
    <source>
        <dbReference type="EMBL" id="EKX33786.1"/>
    </source>
</evidence>
<protein>
    <recommendedName>
        <fullName evidence="1">F5/8 type C domain-containing protein</fullName>
    </recommendedName>
</protein>
<dbReference type="STRING" id="905079.L1IC29"/>
<reference evidence="3" key="3">
    <citation type="submission" date="2016-03" db="UniProtKB">
        <authorList>
            <consortium name="EnsemblProtists"/>
        </authorList>
    </citation>
    <scope>IDENTIFICATION</scope>
</reference>
<dbReference type="InterPro" id="IPR000421">
    <property type="entry name" value="FA58C"/>
</dbReference>
<dbReference type="Gene3D" id="2.60.120.260">
    <property type="entry name" value="Galactose-binding domain-like"/>
    <property type="match status" value="1"/>
</dbReference>
<feature type="domain" description="F5/8 type C" evidence="1">
    <location>
        <begin position="1"/>
        <end position="91"/>
    </location>
</feature>
<dbReference type="RefSeq" id="XP_005820766.1">
    <property type="nucleotide sequence ID" value="XM_005820709.1"/>
</dbReference>
<dbReference type="EnsemblProtists" id="EKX33786">
    <property type="protein sequence ID" value="EKX33786"/>
    <property type="gene ID" value="GUITHDRAFT_81139"/>
</dbReference>
<name>L1IC29_GUITC</name>
<dbReference type="InterPro" id="IPR008979">
    <property type="entry name" value="Galactose-bd-like_sf"/>
</dbReference>
<dbReference type="EMBL" id="JH993129">
    <property type="protein sequence ID" value="EKX33786.1"/>
    <property type="molecule type" value="Genomic_DNA"/>
</dbReference>